<protein>
    <submittedName>
        <fullName evidence="4">Acetyltransferase</fullName>
    </submittedName>
</protein>
<dbReference type="eggNOG" id="COG0456">
    <property type="taxonomic scope" value="Bacteria"/>
</dbReference>
<dbReference type="PATRIC" id="fig|740709.3.peg.148"/>
<dbReference type="Proteomes" id="UP000014115">
    <property type="component" value="Unassembled WGS sequence"/>
</dbReference>
<dbReference type="PANTHER" id="PTHR43420">
    <property type="entry name" value="ACETYLTRANSFERASE"/>
    <property type="match status" value="1"/>
</dbReference>
<comment type="caution">
    <text evidence="4">The sequence shown here is derived from an EMBL/GenBank/DDBJ whole genome shotgun (WGS) entry which is preliminary data.</text>
</comment>
<organism evidence="4 5">
    <name type="scientific">Idiomarina xiamenensis 10-D-4</name>
    <dbReference type="NCBI Taxonomy" id="740709"/>
    <lineage>
        <taxon>Bacteria</taxon>
        <taxon>Pseudomonadati</taxon>
        <taxon>Pseudomonadota</taxon>
        <taxon>Gammaproteobacteria</taxon>
        <taxon>Alteromonadales</taxon>
        <taxon>Idiomarinaceae</taxon>
        <taxon>Idiomarina</taxon>
    </lineage>
</organism>
<keyword evidence="5" id="KW-1185">Reference proteome</keyword>
<dbReference type="CDD" id="cd04301">
    <property type="entry name" value="NAT_SF"/>
    <property type="match status" value="1"/>
</dbReference>
<evidence type="ECO:0000256" key="1">
    <source>
        <dbReference type="ARBA" id="ARBA00022679"/>
    </source>
</evidence>
<feature type="domain" description="N-acetyltransferase" evidence="3">
    <location>
        <begin position="5"/>
        <end position="151"/>
    </location>
</feature>
<evidence type="ECO:0000256" key="2">
    <source>
        <dbReference type="ARBA" id="ARBA00023315"/>
    </source>
</evidence>
<dbReference type="InterPro" id="IPR050680">
    <property type="entry name" value="YpeA/RimI_acetyltransf"/>
</dbReference>
<evidence type="ECO:0000313" key="5">
    <source>
        <dbReference type="Proteomes" id="UP000014115"/>
    </source>
</evidence>
<dbReference type="EMBL" id="AMRG01000001">
    <property type="protein sequence ID" value="EKE87576.1"/>
    <property type="molecule type" value="Genomic_DNA"/>
</dbReference>
<dbReference type="InterPro" id="IPR016181">
    <property type="entry name" value="Acyl_CoA_acyltransferase"/>
</dbReference>
<dbReference type="Pfam" id="PF00583">
    <property type="entry name" value="Acetyltransf_1"/>
    <property type="match status" value="1"/>
</dbReference>
<accession>K2JVZ9</accession>
<sequence>MSTDVTIRLATRDDLTQLVALEAACFDYSRIGKRSFSRLMQSPSAQLHVLVKAKQIQAYSLLLTRRNSRRWRLYSLAVAPAARGQGLSKRLLHYVIDYVKAQHASALTLEVKTDNAAAIALYRQLNFEVTDVLVGYYDDGCDGYKMSLSFNP</sequence>
<evidence type="ECO:0000259" key="3">
    <source>
        <dbReference type="PROSITE" id="PS51186"/>
    </source>
</evidence>
<dbReference type="Gene3D" id="3.40.630.30">
    <property type="match status" value="1"/>
</dbReference>
<name>K2JVZ9_9GAMM</name>
<proteinExistence type="predicted"/>
<dbReference type="SUPFAM" id="SSF55729">
    <property type="entry name" value="Acyl-CoA N-acyltransferases (Nat)"/>
    <property type="match status" value="1"/>
</dbReference>
<dbReference type="PROSITE" id="PS51186">
    <property type="entry name" value="GNAT"/>
    <property type="match status" value="1"/>
</dbReference>
<gene>
    <name evidence="4" type="ORF">A10D4_00740</name>
</gene>
<reference evidence="4 5" key="1">
    <citation type="journal article" date="2012" name="J. Bacteriol.">
        <title>Genome Sequence of Idiomarina xiamenensis Type Strain 10-D-4.</title>
        <authorList>
            <person name="Lai Q."/>
            <person name="Wang L."/>
            <person name="Wang W."/>
            <person name="Shao Z."/>
        </authorList>
    </citation>
    <scope>NUCLEOTIDE SEQUENCE [LARGE SCALE GENOMIC DNA]</scope>
    <source>
        <strain evidence="4 5">10-D-4</strain>
    </source>
</reference>
<evidence type="ECO:0000313" key="4">
    <source>
        <dbReference type="EMBL" id="EKE87576.1"/>
    </source>
</evidence>
<dbReference type="OrthoDB" id="27442at2"/>
<keyword evidence="1 4" id="KW-0808">Transferase</keyword>
<dbReference type="AlphaFoldDB" id="K2JVZ9"/>
<keyword evidence="2" id="KW-0012">Acyltransferase</keyword>
<dbReference type="PANTHER" id="PTHR43420:SF44">
    <property type="entry name" value="ACETYLTRANSFERASE YPEA"/>
    <property type="match status" value="1"/>
</dbReference>
<dbReference type="RefSeq" id="WP_008487084.1">
    <property type="nucleotide sequence ID" value="NZ_AMRG01000001.1"/>
</dbReference>
<dbReference type="InterPro" id="IPR000182">
    <property type="entry name" value="GNAT_dom"/>
</dbReference>
<dbReference type="GO" id="GO:0016747">
    <property type="term" value="F:acyltransferase activity, transferring groups other than amino-acyl groups"/>
    <property type="evidence" value="ECO:0007669"/>
    <property type="project" value="InterPro"/>
</dbReference>
<dbReference type="STRING" id="740709.A10D4_00740"/>